<feature type="domain" description="RagB/SusD" evidence="6">
    <location>
        <begin position="301"/>
        <end position="557"/>
    </location>
</feature>
<keyword evidence="3" id="KW-0732">Signal</keyword>
<evidence type="ECO:0000256" key="3">
    <source>
        <dbReference type="ARBA" id="ARBA00022729"/>
    </source>
</evidence>
<dbReference type="RefSeq" id="WP_173413480.1">
    <property type="nucleotide sequence ID" value="NZ_CP054139.1"/>
</dbReference>
<organism evidence="8 9">
    <name type="scientific">Mucilaginibacter mali</name>
    <dbReference type="NCBI Taxonomy" id="2740462"/>
    <lineage>
        <taxon>Bacteria</taxon>
        <taxon>Pseudomonadati</taxon>
        <taxon>Bacteroidota</taxon>
        <taxon>Sphingobacteriia</taxon>
        <taxon>Sphingobacteriales</taxon>
        <taxon>Sphingobacteriaceae</taxon>
        <taxon>Mucilaginibacter</taxon>
    </lineage>
</organism>
<dbReference type="Pfam" id="PF14322">
    <property type="entry name" value="SusD-like_3"/>
    <property type="match status" value="1"/>
</dbReference>
<dbReference type="InterPro" id="IPR011990">
    <property type="entry name" value="TPR-like_helical_dom_sf"/>
</dbReference>
<dbReference type="Pfam" id="PF07980">
    <property type="entry name" value="SusD_RagB"/>
    <property type="match status" value="1"/>
</dbReference>
<protein>
    <submittedName>
        <fullName evidence="8">RagB/SusD family nutrient uptake outer membrane protein</fullName>
    </submittedName>
</protein>
<sequence length="557" mass="61600">MNFKRSYKFYAMLLIMGIAQTGCIKNETVPLDIKTEDLIYDKMDINGYYADQALTNLYTFLPKGFNRVDNSYLDAATDDAVNSQLSGNIDILAKGLQSPTQVVDDAFASNYTGIYRANQFLSKIDVVPITNSVKTFDKAEARFLRAMFYFELVKRYGGVPLLGDQVLNLNSNLKIARNSYADCVNYIVSECDAISGQLRTEPITTTLLGHATQGCALALKARTLLYAASPQNNPGNDAAKWTSAANAAKAVIDLNYYALNASFVSAFLNRADKEVILGFQQAKNQTLETAQAPVGYTNDLITSRGQTSPTQDLVDAFPTIKGLPIGTDIKSGTNTTGFDAANPYANRDPRMGATVFYNGQQWLGRAVETFEGGKDKPGGTLVQTKTGYYLRKFLPDLSAASAYSTQDHNFIIFRYAEILLDYAEAINEAADAASNRSTALAQLVLIRKRAGLTAGTPANYGITATTQSQMRDAIRLERRLELAFEEHRFWDERRWNTAGTDFNKTRHGITITKTGTTYNYQTKNVDNMVFIAPKMYLYPFAFSDLQSNTALTQNPGW</sequence>
<evidence type="ECO:0000256" key="5">
    <source>
        <dbReference type="ARBA" id="ARBA00023237"/>
    </source>
</evidence>
<dbReference type="KEGG" id="mmab:HQ865_03070"/>
<feature type="domain" description="SusD-like N-terminal" evidence="7">
    <location>
        <begin position="63"/>
        <end position="224"/>
    </location>
</feature>
<evidence type="ECO:0000259" key="7">
    <source>
        <dbReference type="Pfam" id="PF14322"/>
    </source>
</evidence>
<dbReference type="SUPFAM" id="SSF48452">
    <property type="entry name" value="TPR-like"/>
    <property type="match status" value="1"/>
</dbReference>
<accession>A0A7D4UKR6</accession>
<gene>
    <name evidence="8" type="ORF">HQ865_03070</name>
</gene>
<dbReference type="GO" id="GO:0009279">
    <property type="term" value="C:cell outer membrane"/>
    <property type="evidence" value="ECO:0007669"/>
    <property type="project" value="UniProtKB-SubCell"/>
</dbReference>
<dbReference type="Proteomes" id="UP000505355">
    <property type="component" value="Chromosome"/>
</dbReference>
<evidence type="ECO:0000259" key="6">
    <source>
        <dbReference type="Pfam" id="PF07980"/>
    </source>
</evidence>
<evidence type="ECO:0000256" key="1">
    <source>
        <dbReference type="ARBA" id="ARBA00004442"/>
    </source>
</evidence>
<dbReference type="AlphaFoldDB" id="A0A7D4UKR6"/>
<reference evidence="8 9" key="1">
    <citation type="submission" date="2020-05" db="EMBL/GenBank/DDBJ databases">
        <title>Mucilaginibacter mali sp. nov.</title>
        <authorList>
            <person name="Kim H.S."/>
            <person name="Lee K.C."/>
            <person name="Suh M.K."/>
            <person name="Kim J.-S."/>
            <person name="Han K.-I."/>
            <person name="Eom M.K."/>
            <person name="Shin Y.K."/>
            <person name="Lee J.-S."/>
        </authorList>
    </citation>
    <scope>NUCLEOTIDE SEQUENCE [LARGE SCALE GENOMIC DNA]</scope>
    <source>
        <strain evidence="8 9">G2-14</strain>
    </source>
</reference>
<evidence type="ECO:0000313" key="9">
    <source>
        <dbReference type="Proteomes" id="UP000505355"/>
    </source>
</evidence>
<dbReference type="InterPro" id="IPR033985">
    <property type="entry name" value="SusD-like_N"/>
</dbReference>
<dbReference type="InterPro" id="IPR012944">
    <property type="entry name" value="SusD_RagB_dom"/>
</dbReference>
<evidence type="ECO:0000256" key="2">
    <source>
        <dbReference type="ARBA" id="ARBA00006275"/>
    </source>
</evidence>
<dbReference type="CDD" id="cd08977">
    <property type="entry name" value="SusD"/>
    <property type="match status" value="1"/>
</dbReference>
<dbReference type="Gene3D" id="1.25.40.390">
    <property type="match status" value="1"/>
</dbReference>
<name>A0A7D4UKR6_9SPHI</name>
<dbReference type="EMBL" id="CP054139">
    <property type="protein sequence ID" value="QKJ28781.1"/>
    <property type="molecule type" value="Genomic_DNA"/>
</dbReference>
<keyword evidence="4" id="KW-0472">Membrane</keyword>
<proteinExistence type="inferred from homology"/>
<evidence type="ECO:0000256" key="4">
    <source>
        <dbReference type="ARBA" id="ARBA00023136"/>
    </source>
</evidence>
<keyword evidence="9" id="KW-1185">Reference proteome</keyword>
<comment type="subcellular location">
    <subcellularLocation>
        <location evidence="1">Cell outer membrane</location>
    </subcellularLocation>
</comment>
<evidence type="ECO:0000313" key="8">
    <source>
        <dbReference type="EMBL" id="QKJ28781.1"/>
    </source>
</evidence>
<keyword evidence="5" id="KW-0998">Cell outer membrane</keyword>
<comment type="similarity">
    <text evidence="2">Belongs to the SusD family.</text>
</comment>